<evidence type="ECO:0000256" key="1">
    <source>
        <dbReference type="SAM" id="MobiDB-lite"/>
    </source>
</evidence>
<dbReference type="AlphaFoldDB" id="K0SXX6"/>
<comment type="caution">
    <text evidence="2">The sequence shown here is derived from an EMBL/GenBank/DDBJ whole genome shotgun (WGS) entry which is preliminary data.</text>
</comment>
<protein>
    <submittedName>
        <fullName evidence="2">Uncharacterized protein</fullName>
    </submittedName>
</protein>
<evidence type="ECO:0000313" key="3">
    <source>
        <dbReference type="Proteomes" id="UP000266841"/>
    </source>
</evidence>
<name>K0SXX6_THAOC</name>
<accession>K0SXX6</accession>
<feature type="region of interest" description="Disordered" evidence="1">
    <location>
        <begin position="21"/>
        <end position="46"/>
    </location>
</feature>
<organism evidence="2 3">
    <name type="scientific">Thalassiosira oceanica</name>
    <name type="common">Marine diatom</name>
    <dbReference type="NCBI Taxonomy" id="159749"/>
    <lineage>
        <taxon>Eukaryota</taxon>
        <taxon>Sar</taxon>
        <taxon>Stramenopiles</taxon>
        <taxon>Ochrophyta</taxon>
        <taxon>Bacillariophyta</taxon>
        <taxon>Coscinodiscophyceae</taxon>
        <taxon>Thalassiosirophycidae</taxon>
        <taxon>Thalassiosirales</taxon>
        <taxon>Thalassiosiraceae</taxon>
        <taxon>Thalassiosira</taxon>
    </lineage>
</organism>
<dbReference type="EMBL" id="AGNL01015405">
    <property type="protein sequence ID" value="EJK65876.1"/>
    <property type="molecule type" value="Genomic_DNA"/>
</dbReference>
<evidence type="ECO:0000313" key="2">
    <source>
        <dbReference type="EMBL" id="EJK65876.1"/>
    </source>
</evidence>
<dbReference type="Proteomes" id="UP000266841">
    <property type="component" value="Unassembled WGS sequence"/>
</dbReference>
<reference evidence="2 3" key="1">
    <citation type="journal article" date="2012" name="Genome Biol.">
        <title>Genome and low-iron response of an oceanic diatom adapted to chronic iron limitation.</title>
        <authorList>
            <person name="Lommer M."/>
            <person name="Specht M."/>
            <person name="Roy A.S."/>
            <person name="Kraemer L."/>
            <person name="Andreson R."/>
            <person name="Gutowska M.A."/>
            <person name="Wolf J."/>
            <person name="Bergner S.V."/>
            <person name="Schilhabel M.B."/>
            <person name="Klostermeier U.C."/>
            <person name="Beiko R.G."/>
            <person name="Rosenstiel P."/>
            <person name="Hippler M."/>
            <person name="Laroche J."/>
        </authorList>
    </citation>
    <scope>NUCLEOTIDE SEQUENCE [LARGE SCALE GENOMIC DNA]</scope>
    <source>
        <strain evidence="2 3">CCMP1005</strain>
    </source>
</reference>
<proteinExistence type="predicted"/>
<sequence length="146" mass="16249">MDRRHGRSTLFAPVDATAEGRTSVSAAAKQVGTRATRDKSARGPGNRGQWVDGWISYLIDGTDLVSYRVLSTIKRGIGLRYCRHCAWGTRWRRKVVLDIDIIRPDQWLSSRSYFFAERSFPAAVSNPQIASYGVKMVTLSATGPSQ</sequence>
<gene>
    <name evidence="2" type="ORF">THAOC_13222</name>
</gene>
<keyword evidence="3" id="KW-1185">Reference proteome</keyword>